<evidence type="ECO:0000259" key="6">
    <source>
        <dbReference type="PROSITE" id="PS52012"/>
    </source>
</evidence>
<feature type="signal peptide" evidence="5">
    <location>
        <begin position="1"/>
        <end position="23"/>
    </location>
</feature>
<protein>
    <recommendedName>
        <fullName evidence="6">CFEM domain-containing protein</fullName>
    </recommendedName>
</protein>
<dbReference type="InterPro" id="IPR008427">
    <property type="entry name" value="Extracellular_membr_CFEM_dom"/>
</dbReference>
<accession>A0A9P6C9B4</accession>
<dbReference type="OrthoDB" id="4505683at2759"/>
<dbReference type="PROSITE" id="PS52012">
    <property type="entry name" value="CFEM"/>
    <property type="match status" value="1"/>
</dbReference>
<evidence type="ECO:0000256" key="1">
    <source>
        <dbReference type="ARBA" id="ARBA00004613"/>
    </source>
</evidence>
<keyword evidence="8" id="KW-1185">Reference proteome</keyword>
<keyword evidence="2" id="KW-0964">Secreted</keyword>
<evidence type="ECO:0000256" key="4">
    <source>
        <dbReference type="ARBA" id="ARBA00023157"/>
    </source>
</evidence>
<feature type="domain" description="CFEM" evidence="6">
    <location>
        <begin position="12"/>
        <end position="100"/>
    </location>
</feature>
<dbReference type="GO" id="GO:0005576">
    <property type="term" value="C:extracellular region"/>
    <property type="evidence" value="ECO:0007669"/>
    <property type="project" value="UniProtKB-SubCell"/>
</dbReference>
<feature type="chain" id="PRO_5040221687" description="CFEM domain-containing protein" evidence="5">
    <location>
        <begin position="24"/>
        <end position="100"/>
    </location>
</feature>
<dbReference type="SMART" id="SM00747">
    <property type="entry name" value="CFEM"/>
    <property type="match status" value="1"/>
</dbReference>
<evidence type="ECO:0000256" key="2">
    <source>
        <dbReference type="ARBA" id="ARBA00022525"/>
    </source>
</evidence>
<evidence type="ECO:0000256" key="5">
    <source>
        <dbReference type="SAM" id="SignalP"/>
    </source>
</evidence>
<dbReference type="Pfam" id="PF05730">
    <property type="entry name" value="CFEM"/>
    <property type="match status" value="1"/>
</dbReference>
<organism evidence="7 8">
    <name type="scientific">Collybia nuda</name>
    <dbReference type="NCBI Taxonomy" id="64659"/>
    <lineage>
        <taxon>Eukaryota</taxon>
        <taxon>Fungi</taxon>
        <taxon>Dikarya</taxon>
        <taxon>Basidiomycota</taxon>
        <taxon>Agaricomycotina</taxon>
        <taxon>Agaricomycetes</taxon>
        <taxon>Agaricomycetidae</taxon>
        <taxon>Agaricales</taxon>
        <taxon>Tricholomatineae</taxon>
        <taxon>Clitocybaceae</taxon>
        <taxon>Collybia</taxon>
    </lineage>
</organism>
<dbReference type="EMBL" id="MU150393">
    <property type="protein sequence ID" value="KAF9456967.1"/>
    <property type="molecule type" value="Genomic_DNA"/>
</dbReference>
<keyword evidence="3 5" id="KW-0732">Signal</keyword>
<dbReference type="AlphaFoldDB" id="A0A9P6C9B4"/>
<name>A0A9P6C9B4_9AGAR</name>
<proteinExistence type="predicted"/>
<evidence type="ECO:0000313" key="8">
    <source>
        <dbReference type="Proteomes" id="UP000807353"/>
    </source>
</evidence>
<dbReference type="Proteomes" id="UP000807353">
    <property type="component" value="Unassembled WGS sequence"/>
</dbReference>
<sequence>MHATKTQIFTAVFLAAAAVNAQSASDSAAPPTGTGGISPCIIGCVQPAATANGCDFTDPKCVCASAQFQADARKCLEDTCTPEEVTTALGLQQAQCAGST</sequence>
<evidence type="ECO:0000256" key="3">
    <source>
        <dbReference type="ARBA" id="ARBA00022729"/>
    </source>
</evidence>
<comment type="caution">
    <text evidence="7">The sequence shown here is derived from an EMBL/GenBank/DDBJ whole genome shotgun (WGS) entry which is preliminary data.</text>
</comment>
<keyword evidence="4" id="KW-1015">Disulfide bond</keyword>
<evidence type="ECO:0000313" key="7">
    <source>
        <dbReference type="EMBL" id="KAF9456967.1"/>
    </source>
</evidence>
<gene>
    <name evidence="7" type="ORF">BDZ94DRAFT_1176561</name>
</gene>
<comment type="subcellular location">
    <subcellularLocation>
        <location evidence="1">Secreted</location>
    </subcellularLocation>
</comment>
<reference evidence="7" key="1">
    <citation type="submission" date="2020-11" db="EMBL/GenBank/DDBJ databases">
        <authorList>
            <consortium name="DOE Joint Genome Institute"/>
            <person name="Ahrendt S."/>
            <person name="Riley R."/>
            <person name="Andreopoulos W."/>
            <person name="Labutti K."/>
            <person name="Pangilinan J."/>
            <person name="Ruiz-Duenas F.J."/>
            <person name="Barrasa J.M."/>
            <person name="Sanchez-Garcia M."/>
            <person name="Camarero S."/>
            <person name="Miyauchi S."/>
            <person name="Serrano A."/>
            <person name="Linde D."/>
            <person name="Babiker R."/>
            <person name="Drula E."/>
            <person name="Ayuso-Fernandez I."/>
            <person name="Pacheco R."/>
            <person name="Padilla G."/>
            <person name="Ferreira P."/>
            <person name="Barriuso J."/>
            <person name="Kellner H."/>
            <person name="Castanera R."/>
            <person name="Alfaro M."/>
            <person name="Ramirez L."/>
            <person name="Pisabarro A.G."/>
            <person name="Kuo A."/>
            <person name="Tritt A."/>
            <person name="Lipzen A."/>
            <person name="He G."/>
            <person name="Yan M."/>
            <person name="Ng V."/>
            <person name="Cullen D."/>
            <person name="Martin F."/>
            <person name="Rosso M.-N."/>
            <person name="Henrissat B."/>
            <person name="Hibbett D."/>
            <person name="Martinez A.T."/>
            <person name="Grigoriev I.V."/>
        </authorList>
    </citation>
    <scope>NUCLEOTIDE SEQUENCE</scope>
    <source>
        <strain evidence="7">CBS 247.69</strain>
    </source>
</reference>